<sequence length="116" mass="12750">MGSFILKTDAANKVLNIELEGSFSQEDGLRSISAYQDTIAPINTQEYNLNIDCKKLNVTAPDIVPLLEGCLAMFKKDGYKNIVLTLENNSILKMQLSRLGRAVGLDNLEIISTVTT</sequence>
<dbReference type="Proteomes" id="UP001233836">
    <property type="component" value="Unassembled WGS sequence"/>
</dbReference>
<name>A0ABT9WCL1_9BACL</name>
<evidence type="ECO:0000313" key="2">
    <source>
        <dbReference type="Proteomes" id="UP001233836"/>
    </source>
</evidence>
<dbReference type="EMBL" id="JAUSTI010000005">
    <property type="protein sequence ID" value="MDQ0170885.1"/>
    <property type="molecule type" value="Genomic_DNA"/>
</dbReference>
<evidence type="ECO:0008006" key="3">
    <source>
        <dbReference type="Google" id="ProtNLM"/>
    </source>
</evidence>
<proteinExistence type="predicted"/>
<protein>
    <recommendedName>
        <fullName evidence="3">STAS domain-containing protein</fullName>
    </recommendedName>
</protein>
<evidence type="ECO:0000313" key="1">
    <source>
        <dbReference type="EMBL" id="MDQ0170885.1"/>
    </source>
</evidence>
<organism evidence="1 2">
    <name type="scientific">Paenibacillus tundrae</name>
    <dbReference type="NCBI Taxonomy" id="528187"/>
    <lineage>
        <taxon>Bacteria</taxon>
        <taxon>Bacillati</taxon>
        <taxon>Bacillota</taxon>
        <taxon>Bacilli</taxon>
        <taxon>Bacillales</taxon>
        <taxon>Paenibacillaceae</taxon>
        <taxon>Paenibacillus</taxon>
    </lineage>
</organism>
<dbReference type="RefSeq" id="WP_307215769.1">
    <property type="nucleotide sequence ID" value="NZ_JAUSTI010000005.1"/>
</dbReference>
<reference evidence="1 2" key="1">
    <citation type="submission" date="2023-07" db="EMBL/GenBank/DDBJ databases">
        <title>Sorghum-associated microbial communities from plants grown in Nebraska, USA.</title>
        <authorList>
            <person name="Schachtman D."/>
        </authorList>
    </citation>
    <scope>NUCLEOTIDE SEQUENCE [LARGE SCALE GENOMIC DNA]</scope>
    <source>
        <strain evidence="1 2">DS1314</strain>
    </source>
</reference>
<accession>A0ABT9WCL1</accession>
<comment type="caution">
    <text evidence="1">The sequence shown here is derived from an EMBL/GenBank/DDBJ whole genome shotgun (WGS) entry which is preliminary data.</text>
</comment>
<keyword evidence="2" id="KW-1185">Reference proteome</keyword>
<gene>
    <name evidence="1" type="ORF">J2T19_002333</name>
</gene>